<protein>
    <submittedName>
        <fullName evidence="1">Uncharacterized protein</fullName>
    </submittedName>
</protein>
<evidence type="ECO:0000313" key="1">
    <source>
        <dbReference type="EMBL" id="EYC52871.1"/>
    </source>
</evidence>
<comment type="caution">
    <text evidence="1">The sequence shown here is derived from an EMBL/GenBank/DDBJ whole genome shotgun (WGS) entry which is preliminary data.</text>
</comment>
<gene>
    <name evidence="1" type="ORF">AZ34_10375</name>
</gene>
<organism evidence="1 2">
    <name type="scientific">Hylemonella gracilis str. Niagara R</name>
    <dbReference type="NCBI Taxonomy" id="1458275"/>
    <lineage>
        <taxon>Bacteria</taxon>
        <taxon>Pseudomonadati</taxon>
        <taxon>Pseudomonadota</taxon>
        <taxon>Betaproteobacteria</taxon>
        <taxon>Burkholderiales</taxon>
        <taxon>Comamonadaceae</taxon>
        <taxon>Hylemonella</taxon>
    </lineage>
</organism>
<accession>A0A016XM00</accession>
<evidence type="ECO:0000313" key="2">
    <source>
        <dbReference type="Proteomes" id="UP000023268"/>
    </source>
</evidence>
<reference evidence="1 2" key="1">
    <citation type="submission" date="2014-02" db="EMBL/GenBank/DDBJ databases">
        <title>Draft Genome of Hylemonella gracilis isolated from the Niagara River.</title>
        <authorList>
            <person name="Pawlowski D.R."/>
            <person name="Koudelka G.B."/>
        </authorList>
    </citation>
    <scope>NUCLEOTIDE SEQUENCE [LARGE SCALE GENOMIC DNA]</scope>
    <source>
        <strain evidence="1 2">Niagara R</strain>
    </source>
</reference>
<name>A0A016XM00_9BURK</name>
<dbReference type="Proteomes" id="UP000023268">
    <property type="component" value="Unassembled WGS sequence"/>
</dbReference>
<dbReference type="AlphaFoldDB" id="A0A016XM00"/>
<proteinExistence type="predicted"/>
<sequence length="117" mass="13110">MKNTPNELDVLLNVLRDPLATQCFIAIRSMCDLFGTGEYLGSYAQLMHLCTPPKPERGPSRKGPTREVLRGVLDDLEAYGLIARDKSANFNHGQLRIYLAVRKKSNSKPVVKKSRPI</sequence>
<dbReference type="EMBL" id="JEMG01000001">
    <property type="protein sequence ID" value="EYC52871.1"/>
    <property type="molecule type" value="Genomic_DNA"/>
</dbReference>
<dbReference type="STRING" id="1458275.AZ34_10375"/>